<feature type="transmembrane region" description="Helical" evidence="1">
    <location>
        <begin position="489"/>
        <end position="512"/>
    </location>
</feature>
<feature type="transmembrane region" description="Helical" evidence="1">
    <location>
        <begin position="464"/>
        <end position="483"/>
    </location>
</feature>
<keyword evidence="1" id="KW-1133">Transmembrane helix</keyword>
<feature type="transmembrane region" description="Helical" evidence="1">
    <location>
        <begin position="357"/>
        <end position="379"/>
    </location>
</feature>
<name>A0A812X4Z3_SYMPI</name>
<keyword evidence="3" id="KW-1185">Reference proteome</keyword>
<accession>A0A812X4Z3</accession>
<feature type="transmembrane region" description="Helical" evidence="1">
    <location>
        <begin position="271"/>
        <end position="292"/>
    </location>
</feature>
<feature type="transmembrane region" description="Helical" evidence="1">
    <location>
        <begin position="431"/>
        <end position="452"/>
    </location>
</feature>
<organism evidence="2 3">
    <name type="scientific">Symbiodinium pilosum</name>
    <name type="common">Dinoflagellate</name>
    <dbReference type="NCBI Taxonomy" id="2952"/>
    <lineage>
        <taxon>Eukaryota</taxon>
        <taxon>Sar</taxon>
        <taxon>Alveolata</taxon>
        <taxon>Dinophyceae</taxon>
        <taxon>Suessiales</taxon>
        <taxon>Symbiodiniaceae</taxon>
        <taxon>Symbiodinium</taxon>
    </lineage>
</organism>
<sequence length="535" mass="58441">MPDTPLALIHSTETVSWSKSNETGMFVEDQSGSISPVKAPGLVFGVDHDVTYTFQPHNPYLACLPCQDMARVNADKIQCEGGTSVRSLPGYMVLHAAGAPELNVHQCPNRAACPGSNFSLTADGLLSPRTRLCAEGYRPSPGCVRCAPKHGRPQLDPFTCRPCGSFSLAQQVGWTVLSSSAFYTVALLSAKPCTDTQQIFKVFLAFVTISCRSLAAFLNTQQYQRLKEDLYVSANAIYRVLFAVDLVTTIEPGSSMDSYDCWGLVEGPVDVLWSLFLAWAIPFVLLVVSWCWSGVQGGLKALVVWGNLFVPVFAGAATKLIACFSTQEGQGRVLMYDAALGTPCASSMAELARLSRFWLALGTGVILFLLGPVLWLWLAARDPEKDETVAFLVVGYRPTLRWWEVIVLVRKTAIFVVAAMFPMSWAPGAHVIYLLGITIVAQLLHVTIQPYANDFLNRLEAQTLGISSACLVLVISLLVEWPFRPYAIYVASSALLAVLTAGAYIYFLLVYLRAVLTKQPLADEVKQAEEEHGYG</sequence>
<dbReference type="OrthoDB" id="409438at2759"/>
<evidence type="ECO:0000313" key="3">
    <source>
        <dbReference type="Proteomes" id="UP000649617"/>
    </source>
</evidence>
<dbReference type="PANTHER" id="PTHR11319:SF35">
    <property type="entry name" value="OUTER MEMBRANE PROTEIN PMPC-RELATED"/>
    <property type="match status" value="1"/>
</dbReference>
<keyword evidence="1" id="KW-0812">Transmembrane</keyword>
<dbReference type="Proteomes" id="UP000649617">
    <property type="component" value="Unassembled WGS sequence"/>
</dbReference>
<evidence type="ECO:0000313" key="2">
    <source>
        <dbReference type="EMBL" id="CAE7715372.1"/>
    </source>
</evidence>
<dbReference type="AlphaFoldDB" id="A0A812X4Z3"/>
<evidence type="ECO:0000256" key="1">
    <source>
        <dbReference type="SAM" id="Phobius"/>
    </source>
</evidence>
<gene>
    <name evidence="2" type="primary">pmp10</name>
    <name evidence="2" type="ORF">SPIL2461_LOCUS20313</name>
</gene>
<dbReference type="EMBL" id="CAJNIZ010045280">
    <property type="protein sequence ID" value="CAE7715372.1"/>
    <property type="molecule type" value="Genomic_DNA"/>
</dbReference>
<feature type="non-terminal residue" evidence="2">
    <location>
        <position position="1"/>
    </location>
</feature>
<protein>
    <submittedName>
        <fullName evidence="2">Pmp10 protein</fullName>
    </submittedName>
</protein>
<proteinExistence type="predicted"/>
<keyword evidence="1" id="KW-0472">Membrane</keyword>
<reference evidence="2" key="1">
    <citation type="submission" date="2021-02" db="EMBL/GenBank/DDBJ databases">
        <authorList>
            <person name="Dougan E. K."/>
            <person name="Rhodes N."/>
            <person name="Thang M."/>
            <person name="Chan C."/>
        </authorList>
    </citation>
    <scope>NUCLEOTIDE SEQUENCE</scope>
</reference>
<dbReference type="PANTHER" id="PTHR11319">
    <property type="entry name" value="G PROTEIN-COUPLED RECEPTOR-RELATED"/>
    <property type="match status" value="1"/>
</dbReference>
<comment type="caution">
    <text evidence="2">The sequence shown here is derived from an EMBL/GenBank/DDBJ whole genome shotgun (WGS) entry which is preliminary data.</text>
</comment>
<feature type="transmembrane region" description="Helical" evidence="1">
    <location>
        <begin position="304"/>
        <end position="327"/>
    </location>
</feature>
<feature type="transmembrane region" description="Helical" evidence="1">
    <location>
        <begin position="400"/>
        <end position="425"/>
    </location>
</feature>